<dbReference type="SUPFAM" id="SSF46894">
    <property type="entry name" value="C-terminal effector domain of the bipartite response regulators"/>
    <property type="match status" value="1"/>
</dbReference>
<dbReference type="PANTHER" id="PTHR43214:SF41">
    <property type="entry name" value="NITRATE_NITRITE RESPONSE REGULATOR PROTEIN NARP"/>
    <property type="match status" value="1"/>
</dbReference>
<dbReference type="PRINTS" id="PR00038">
    <property type="entry name" value="HTHLUXR"/>
</dbReference>
<dbReference type="RefSeq" id="WP_267981929.1">
    <property type="nucleotide sequence ID" value="NZ_JAPQKF010000010.1"/>
</dbReference>
<comment type="caution">
    <text evidence="7">The sequence shown here is derived from an EMBL/GenBank/DDBJ whole genome shotgun (WGS) entry which is preliminary data.</text>
</comment>
<dbReference type="EMBL" id="JAUDZE010000010">
    <property type="protein sequence ID" value="MDN0015659.1"/>
    <property type="molecule type" value="Genomic_DNA"/>
</dbReference>
<feature type="domain" description="HTH luxR-type" evidence="5">
    <location>
        <begin position="156"/>
        <end position="221"/>
    </location>
</feature>
<evidence type="ECO:0000256" key="2">
    <source>
        <dbReference type="ARBA" id="ARBA00023125"/>
    </source>
</evidence>
<dbReference type="PANTHER" id="PTHR43214">
    <property type="entry name" value="TWO-COMPONENT RESPONSE REGULATOR"/>
    <property type="match status" value="1"/>
</dbReference>
<keyword evidence="4" id="KW-0597">Phosphoprotein</keyword>
<dbReference type="SMART" id="SM00421">
    <property type="entry name" value="HTH_LUXR"/>
    <property type="match status" value="1"/>
</dbReference>
<gene>
    <name evidence="7" type="ORF">QTA56_15670</name>
</gene>
<dbReference type="SUPFAM" id="SSF52172">
    <property type="entry name" value="CheY-like"/>
    <property type="match status" value="1"/>
</dbReference>
<dbReference type="InterPro" id="IPR036388">
    <property type="entry name" value="WH-like_DNA-bd_sf"/>
</dbReference>
<dbReference type="InterPro" id="IPR039420">
    <property type="entry name" value="WalR-like"/>
</dbReference>
<dbReference type="Gene3D" id="3.40.50.2300">
    <property type="match status" value="1"/>
</dbReference>
<feature type="modified residue" description="4-aspartylphosphate" evidence="4">
    <location>
        <position position="63"/>
    </location>
</feature>
<dbReference type="InterPro" id="IPR011006">
    <property type="entry name" value="CheY-like_superfamily"/>
</dbReference>
<accession>A0ABT7WSI6</accession>
<dbReference type="CDD" id="cd00156">
    <property type="entry name" value="REC"/>
    <property type="match status" value="1"/>
</dbReference>
<dbReference type="InterPro" id="IPR016032">
    <property type="entry name" value="Sig_transdc_resp-reg_C-effctor"/>
</dbReference>
<evidence type="ECO:0000259" key="5">
    <source>
        <dbReference type="PROSITE" id="PS50043"/>
    </source>
</evidence>
<dbReference type="SMART" id="SM00448">
    <property type="entry name" value="REC"/>
    <property type="match status" value="1"/>
</dbReference>
<dbReference type="Gene3D" id="1.10.10.10">
    <property type="entry name" value="Winged helix-like DNA-binding domain superfamily/Winged helix DNA-binding domain"/>
    <property type="match status" value="1"/>
</dbReference>
<sequence length="223" mass="24873">MSHLELILPTPVLVLEDDPVMQRRLSYLLLSVGYSLDSVFFSTTIADAKVLFGQHEIGFCIVDLGLPDGHGRELIQHVRCHDTDIPILVISAWNTQSDILSAIQAGATGYLLKERDDFELTLLLRSIFKGGSPIDPFVAQQILSQIKLTPSDQDPLSEQELLLSSRELEILEWVAKGLTNKAIAKQINLSPHTVNSHIQHIYRKLAVCTRTEAIDTARSLRLL</sequence>
<keyword evidence="8" id="KW-1185">Reference proteome</keyword>
<evidence type="ECO:0000313" key="7">
    <source>
        <dbReference type="EMBL" id="MDN0015659.1"/>
    </source>
</evidence>
<evidence type="ECO:0000256" key="1">
    <source>
        <dbReference type="ARBA" id="ARBA00023015"/>
    </source>
</evidence>
<organism evidence="7 8">
    <name type="scientific">Acinetobacter thutiue</name>
    <dbReference type="NCBI Taxonomy" id="2998078"/>
    <lineage>
        <taxon>Bacteria</taxon>
        <taxon>Pseudomonadati</taxon>
        <taxon>Pseudomonadota</taxon>
        <taxon>Gammaproteobacteria</taxon>
        <taxon>Moraxellales</taxon>
        <taxon>Moraxellaceae</taxon>
        <taxon>Acinetobacter</taxon>
    </lineage>
</organism>
<dbReference type="PROSITE" id="PS00622">
    <property type="entry name" value="HTH_LUXR_1"/>
    <property type="match status" value="1"/>
</dbReference>
<dbReference type="Pfam" id="PF00196">
    <property type="entry name" value="GerE"/>
    <property type="match status" value="1"/>
</dbReference>
<dbReference type="Pfam" id="PF00072">
    <property type="entry name" value="Response_reg"/>
    <property type="match status" value="1"/>
</dbReference>
<reference evidence="7" key="1">
    <citation type="submission" date="2023-06" db="EMBL/GenBank/DDBJ databases">
        <title>Two novel species of Acinetobacter isolated from motorbike repairing workshop in Vietnam.</title>
        <authorList>
            <person name="Le N.T.T."/>
        </authorList>
    </citation>
    <scope>NUCLEOTIDE SEQUENCE</scope>
    <source>
        <strain evidence="7">VNH17</strain>
    </source>
</reference>
<feature type="domain" description="Response regulatory" evidence="6">
    <location>
        <begin position="11"/>
        <end position="128"/>
    </location>
</feature>
<proteinExistence type="predicted"/>
<name>A0ABT7WSI6_9GAMM</name>
<keyword evidence="2" id="KW-0238">DNA-binding</keyword>
<evidence type="ECO:0000259" key="6">
    <source>
        <dbReference type="PROSITE" id="PS50110"/>
    </source>
</evidence>
<keyword evidence="1" id="KW-0805">Transcription regulation</keyword>
<evidence type="ECO:0000313" key="8">
    <source>
        <dbReference type="Proteomes" id="UP001168524"/>
    </source>
</evidence>
<evidence type="ECO:0000256" key="4">
    <source>
        <dbReference type="PROSITE-ProRule" id="PRU00169"/>
    </source>
</evidence>
<evidence type="ECO:0000256" key="3">
    <source>
        <dbReference type="ARBA" id="ARBA00023163"/>
    </source>
</evidence>
<dbReference type="Proteomes" id="UP001168524">
    <property type="component" value="Unassembled WGS sequence"/>
</dbReference>
<dbReference type="PROSITE" id="PS50043">
    <property type="entry name" value="HTH_LUXR_2"/>
    <property type="match status" value="1"/>
</dbReference>
<keyword evidence="3" id="KW-0804">Transcription</keyword>
<dbReference type="CDD" id="cd06170">
    <property type="entry name" value="LuxR_C_like"/>
    <property type="match status" value="1"/>
</dbReference>
<dbReference type="InterPro" id="IPR000792">
    <property type="entry name" value="Tscrpt_reg_LuxR_C"/>
</dbReference>
<dbReference type="InterPro" id="IPR001789">
    <property type="entry name" value="Sig_transdc_resp-reg_receiver"/>
</dbReference>
<protein>
    <submittedName>
        <fullName evidence="7">Response regulator transcription factor</fullName>
    </submittedName>
</protein>
<dbReference type="PROSITE" id="PS50110">
    <property type="entry name" value="RESPONSE_REGULATORY"/>
    <property type="match status" value="1"/>
</dbReference>